<dbReference type="EMBL" id="CP036347">
    <property type="protein sequence ID" value="QDU03133.1"/>
    <property type="molecule type" value="Genomic_DNA"/>
</dbReference>
<evidence type="ECO:0000256" key="1">
    <source>
        <dbReference type="SAM" id="MobiDB-lite"/>
    </source>
</evidence>
<dbReference type="Proteomes" id="UP000320722">
    <property type="component" value="Chromosome"/>
</dbReference>
<feature type="compositionally biased region" description="Polar residues" evidence="1">
    <location>
        <begin position="488"/>
        <end position="503"/>
    </location>
</feature>
<feature type="region of interest" description="Disordered" evidence="1">
    <location>
        <begin position="474"/>
        <end position="503"/>
    </location>
</feature>
<gene>
    <name evidence="2" type="ORF">V6x_28450</name>
</gene>
<dbReference type="AlphaFoldDB" id="A0A517WD10"/>
<proteinExistence type="predicted"/>
<evidence type="ECO:0000313" key="3">
    <source>
        <dbReference type="Proteomes" id="UP000320722"/>
    </source>
</evidence>
<sequence>MSRRQQQVKLNLLDRFLSYWDPAIGVKRLQDRAIISSFDAAQKSRYNRDRSGKKAGGSGDDHIDRWSLWDLRETARDLDRNNGLAMAIVDRVIENVFGPYGFELRPKTPDDDINKRIQEDFGNWMHFEFDARREFSGWEVMRNVYRSELRDGDFFMQYQYQGNGSCMGFEGERVTNPRGAKEVKIAGLKTINGIAKKNGEKKYLWVADENPQSPLVPENQGKAIRADNVVQFYNPRRYTQGRGLPICTPLIREIDDIDDLLFFERLAAKKAASNNMVVYTENPVGASEWMKKQYEQRNEDSDVPLEEWDPLGVNHLRVGEKIDSIPSNHPGTTFEPFIVLLNRYVGIPMGLPLELVLLDFSKVNFASSRQLLNQAQRRFEINQDQIAFKLYLIFRLWLDHRLDQGHYDRNKMGAFPYAHNWAFPGWPSPNPLQDAQACALAIQYAFGSRTDYNRRRGISQDRIEQELEKETKQLVERSIPISDKINPMRSSSSNSQTKTQEAA</sequence>
<organism evidence="2 3">
    <name type="scientific">Gimesia chilikensis</name>
    <dbReference type="NCBI Taxonomy" id="2605989"/>
    <lineage>
        <taxon>Bacteria</taxon>
        <taxon>Pseudomonadati</taxon>
        <taxon>Planctomycetota</taxon>
        <taxon>Planctomycetia</taxon>
        <taxon>Planctomycetales</taxon>
        <taxon>Planctomycetaceae</taxon>
        <taxon>Gimesia</taxon>
    </lineage>
</organism>
<dbReference type="GO" id="GO:0005198">
    <property type="term" value="F:structural molecule activity"/>
    <property type="evidence" value="ECO:0007669"/>
    <property type="project" value="InterPro"/>
</dbReference>
<evidence type="ECO:0000313" key="2">
    <source>
        <dbReference type="EMBL" id="QDU03133.1"/>
    </source>
</evidence>
<dbReference type="Pfam" id="PF05136">
    <property type="entry name" value="Phage_portal_2"/>
    <property type="match status" value="1"/>
</dbReference>
<dbReference type="GO" id="GO:0019068">
    <property type="term" value="P:virion assembly"/>
    <property type="evidence" value="ECO:0007669"/>
    <property type="project" value="InterPro"/>
</dbReference>
<name>A0A517WD10_9PLAN</name>
<dbReference type="RefSeq" id="WP_145040702.1">
    <property type="nucleotide sequence ID" value="NZ_CP036347.1"/>
</dbReference>
<dbReference type="InterPro" id="IPR006429">
    <property type="entry name" value="Phage_lambda_portal"/>
</dbReference>
<protein>
    <submittedName>
        <fullName evidence="2">Phage portal protein, lambda family</fullName>
    </submittedName>
</protein>
<reference evidence="2 3" key="1">
    <citation type="submission" date="2019-02" db="EMBL/GenBank/DDBJ databases">
        <title>Deep-cultivation of Planctomycetes and their phenomic and genomic characterization uncovers novel biology.</title>
        <authorList>
            <person name="Wiegand S."/>
            <person name="Jogler M."/>
            <person name="Boedeker C."/>
            <person name="Pinto D."/>
            <person name="Vollmers J."/>
            <person name="Rivas-Marin E."/>
            <person name="Kohn T."/>
            <person name="Peeters S.H."/>
            <person name="Heuer A."/>
            <person name="Rast P."/>
            <person name="Oberbeckmann S."/>
            <person name="Bunk B."/>
            <person name="Jeske O."/>
            <person name="Meyerdierks A."/>
            <person name="Storesund J.E."/>
            <person name="Kallscheuer N."/>
            <person name="Luecker S."/>
            <person name="Lage O.M."/>
            <person name="Pohl T."/>
            <person name="Merkel B.J."/>
            <person name="Hornburger P."/>
            <person name="Mueller R.-W."/>
            <person name="Bruemmer F."/>
            <person name="Labrenz M."/>
            <person name="Spormann A.M."/>
            <person name="Op den Camp H."/>
            <person name="Overmann J."/>
            <person name="Amann R."/>
            <person name="Jetten M.S.M."/>
            <person name="Mascher T."/>
            <person name="Medema M.H."/>
            <person name="Devos D.P."/>
            <person name="Kaster A.-K."/>
            <person name="Ovreas L."/>
            <person name="Rohde M."/>
            <person name="Galperin M.Y."/>
            <person name="Jogler C."/>
        </authorList>
    </citation>
    <scope>NUCLEOTIDE SEQUENCE [LARGE SCALE GENOMIC DNA]</scope>
    <source>
        <strain evidence="2 3">V6</strain>
    </source>
</reference>
<accession>A0A517WD10</accession>